<keyword evidence="5 9" id="KW-0812">Transmembrane</keyword>
<feature type="transmembrane region" description="Helical" evidence="9">
    <location>
        <begin position="233"/>
        <end position="260"/>
    </location>
</feature>
<feature type="transmembrane region" description="Helical" evidence="9">
    <location>
        <begin position="363"/>
        <end position="386"/>
    </location>
</feature>
<accession>A0A1H3VMP9</accession>
<evidence type="ECO:0000259" key="10">
    <source>
        <dbReference type="Pfam" id="PF00999"/>
    </source>
</evidence>
<dbReference type="InterPro" id="IPR006153">
    <property type="entry name" value="Cation/H_exchanger_TM"/>
</dbReference>
<protein>
    <submittedName>
        <fullName evidence="11">Sodium/proton antiporter, CPA1 family</fullName>
    </submittedName>
</protein>
<dbReference type="Pfam" id="PF00999">
    <property type="entry name" value="Na_H_Exchanger"/>
    <property type="match status" value="1"/>
</dbReference>
<evidence type="ECO:0000313" key="11">
    <source>
        <dbReference type="EMBL" id="SDZ76065.1"/>
    </source>
</evidence>
<organism evidence="11 12">
    <name type="scientific">Microbulbifer marinus</name>
    <dbReference type="NCBI Taxonomy" id="658218"/>
    <lineage>
        <taxon>Bacteria</taxon>
        <taxon>Pseudomonadati</taxon>
        <taxon>Pseudomonadota</taxon>
        <taxon>Gammaproteobacteria</taxon>
        <taxon>Cellvibrionales</taxon>
        <taxon>Microbulbiferaceae</taxon>
        <taxon>Microbulbifer</taxon>
    </lineage>
</organism>
<evidence type="ECO:0000256" key="8">
    <source>
        <dbReference type="ARBA" id="ARBA00023136"/>
    </source>
</evidence>
<feature type="transmembrane region" description="Helical" evidence="9">
    <location>
        <begin position="92"/>
        <end position="112"/>
    </location>
</feature>
<feature type="transmembrane region" description="Helical" evidence="9">
    <location>
        <begin position="195"/>
        <end position="213"/>
    </location>
</feature>
<keyword evidence="4" id="KW-1003">Cell membrane</keyword>
<evidence type="ECO:0000256" key="3">
    <source>
        <dbReference type="ARBA" id="ARBA00022449"/>
    </source>
</evidence>
<name>A0A1H3VMP9_9GAMM</name>
<feature type="transmembrane region" description="Helical" evidence="9">
    <location>
        <begin position="281"/>
        <end position="298"/>
    </location>
</feature>
<keyword evidence="12" id="KW-1185">Reference proteome</keyword>
<evidence type="ECO:0000256" key="5">
    <source>
        <dbReference type="ARBA" id="ARBA00022692"/>
    </source>
</evidence>
<keyword evidence="7" id="KW-0406">Ion transport</keyword>
<reference evidence="12" key="1">
    <citation type="submission" date="2016-10" db="EMBL/GenBank/DDBJ databases">
        <authorList>
            <person name="Varghese N."/>
            <person name="Submissions S."/>
        </authorList>
    </citation>
    <scope>NUCLEOTIDE SEQUENCE [LARGE SCALE GENOMIC DNA]</scope>
    <source>
        <strain evidence="12">CGMCC 1.10657</strain>
    </source>
</reference>
<dbReference type="STRING" id="658218.SAMN05216562_0095"/>
<dbReference type="GO" id="GO:0005886">
    <property type="term" value="C:plasma membrane"/>
    <property type="evidence" value="ECO:0007669"/>
    <property type="project" value="UniProtKB-SubCell"/>
</dbReference>
<dbReference type="RefSeq" id="WP_091383875.1">
    <property type="nucleotide sequence ID" value="NZ_FNQO01000001.1"/>
</dbReference>
<sequence>MNYGNLTILALFVFAYSAVSGRADRTPINGALVYTLFGLALGAHGLGLLELSVESEGLRTLAELTLALVLFTDAANADLSVLRQTIKVPRRLLLVGLPLTIILGFLCGVLLFDDLGLFEIAVLATMLAPTDAALGKAVVTNPRVPPFIRQGLSAESGLNDGICVPILLLFLALASGAATAETTPMLALKLVLEELGIGLLVGLGLTLIMAYLLRGASHRGWVEESWLQLPVVTMALGCFAAAQWLGGSGFIAAFSGGLLFGRLAQKEKPELLMAAEGTGDTLALLTWVVFGAGVVGNYFQLINWQVICYAALSLTVVRMLPVYLCLAGTGPTRAEKLFIGWFGPRGLASIVFGVIVLNENLPGTATISLTVVCTILLSVVAHGLTANPLAARLASKESSEGRPPTG</sequence>
<dbReference type="PANTHER" id="PTHR32507">
    <property type="entry name" value="NA(+)/H(+) ANTIPORTER 1"/>
    <property type="match status" value="1"/>
</dbReference>
<evidence type="ECO:0000256" key="1">
    <source>
        <dbReference type="ARBA" id="ARBA00004651"/>
    </source>
</evidence>
<evidence type="ECO:0000313" key="12">
    <source>
        <dbReference type="Proteomes" id="UP000198658"/>
    </source>
</evidence>
<dbReference type="GO" id="GO:1902600">
    <property type="term" value="P:proton transmembrane transport"/>
    <property type="evidence" value="ECO:0007669"/>
    <property type="project" value="InterPro"/>
</dbReference>
<feature type="transmembrane region" description="Helical" evidence="9">
    <location>
        <begin position="304"/>
        <end position="326"/>
    </location>
</feature>
<dbReference type="EMBL" id="FNQO01000001">
    <property type="protein sequence ID" value="SDZ76065.1"/>
    <property type="molecule type" value="Genomic_DNA"/>
</dbReference>
<comment type="subcellular location">
    <subcellularLocation>
        <location evidence="1">Cell membrane</location>
        <topology evidence="1">Multi-pass membrane protein</topology>
    </subcellularLocation>
</comment>
<keyword evidence="3" id="KW-0050">Antiport</keyword>
<dbReference type="PANTHER" id="PTHR32507:SF8">
    <property type="entry name" value="CNH1P"/>
    <property type="match status" value="1"/>
</dbReference>
<dbReference type="Proteomes" id="UP000198658">
    <property type="component" value="Unassembled WGS sequence"/>
</dbReference>
<gene>
    <name evidence="11" type="ORF">SAMN05216562_0095</name>
</gene>
<feature type="transmembrane region" description="Helical" evidence="9">
    <location>
        <begin position="338"/>
        <end position="357"/>
    </location>
</feature>
<feature type="transmembrane region" description="Helical" evidence="9">
    <location>
        <begin position="31"/>
        <end position="49"/>
    </location>
</feature>
<evidence type="ECO:0000256" key="2">
    <source>
        <dbReference type="ARBA" id="ARBA00022448"/>
    </source>
</evidence>
<dbReference type="Gene3D" id="1.20.1530.20">
    <property type="match status" value="1"/>
</dbReference>
<feature type="transmembrane region" description="Helical" evidence="9">
    <location>
        <begin position="166"/>
        <end position="188"/>
    </location>
</feature>
<evidence type="ECO:0000256" key="7">
    <source>
        <dbReference type="ARBA" id="ARBA00023065"/>
    </source>
</evidence>
<keyword evidence="2" id="KW-0813">Transport</keyword>
<evidence type="ECO:0000256" key="9">
    <source>
        <dbReference type="SAM" id="Phobius"/>
    </source>
</evidence>
<keyword evidence="6 9" id="KW-1133">Transmembrane helix</keyword>
<dbReference type="GO" id="GO:0015297">
    <property type="term" value="F:antiporter activity"/>
    <property type="evidence" value="ECO:0007669"/>
    <property type="project" value="UniProtKB-KW"/>
</dbReference>
<proteinExistence type="predicted"/>
<dbReference type="AlphaFoldDB" id="A0A1H3VMP9"/>
<dbReference type="InterPro" id="IPR038770">
    <property type="entry name" value="Na+/solute_symporter_sf"/>
</dbReference>
<evidence type="ECO:0000256" key="6">
    <source>
        <dbReference type="ARBA" id="ARBA00022989"/>
    </source>
</evidence>
<feature type="domain" description="Cation/H+ exchanger transmembrane" evidence="10">
    <location>
        <begin position="22"/>
        <end position="390"/>
    </location>
</feature>
<evidence type="ECO:0000256" key="4">
    <source>
        <dbReference type="ARBA" id="ARBA00022475"/>
    </source>
</evidence>
<dbReference type="OrthoDB" id="9810860at2"/>
<keyword evidence="8 9" id="KW-0472">Membrane</keyword>